<dbReference type="CDD" id="cd02440">
    <property type="entry name" value="AdoMet_MTases"/>
    <property type="match status" value="1"/>
</dbReference>
<evidence type="ECO:0000259" key="1">
    <source>
        <dbReference type="Pfam" id="PF13649"/>
    </source>
</evidence>
<reference evidence="3" key="1">
    <citation type="journal article" date="2019" name="Int. J. Syst. Evol. Microbiol.">
        <title>The Global Catalogue of Microorganisms (GCM) 10K type strain sequencing project: providing services to taxonomists for standard genome sequencing and annotation.</title>
        <authorList>
            <consortium name="The Broad Institute Genomics Platform"/>
            <consortium name="The Broad Institute Genome Sequencing Center for Infectious Disease"/>
            <person name="Wu L."/>
            <person name="Ma J."/>
        </authorList>
    </citation>
    <scope>NUCLEOTIDE SEQUENCE [LARGE SCALE GENOMIC DNA]</scope>
    <source>
        <strain evidence="3">CGMCC 4.7139</strain>
    </source>
</reference>
<proteinExistence type="predicted"/>
<dbReference type="PANTHER" id="PTHR42912:SF80">
    <property type="entry name" value="METHYLTRANSFERASE DOMAIN-CONTAINING PROTEIN"/>
    <property type="match status" value="1"/>
</dbReference>
<gene>
    <name evidence="2" type="ORF">ACFO9E_04030</name>
</gene>
<dbReference type="Pfam" id="PF13649">
    <property type="entry name" value="Methyltransf_25"/>
    <property type="match status" value="1"/>
</dbReference>
<comment type="caution">
    <text evidence="2">The sequence shown here is derived from an EMBL/GenBank/DDBJ whole genome shotgun (WGS) entry which is preliminary data.</text>
</comment>
<dbReference type="GO" id="GO:0008168">
    <property type="term" value="F:methyltransferase activity"/>
    <property type="evidence" value="ECO:0007669"/>
    <property type="project" value="UniProtKB-KW"/>
</dbReference>
<feature type="domain" description="Methyltransferase" evidence="1">
    <location>
        <begin position="54"/>
        <end position="144"/>
    </location>
</feature>
<dbReference type="EMBL" id="JBHSFE010000005">
    <property type="protein sequence ID" value="MFC4606994.1"/>
    <property type="molecule type" value="Genomic_DNA"/>
</dbReference>
<name>A0ABV9G1E5_9ACTN</name>
<dbReference type="Gene3D" id="3.40.50.150">
    <property type="entry name" value="Vaccinia Virus protein VP39"/>
    <property type="match status" value="1"/>
</dbReference>
<keyword evidence="3" id="KW-1185">Reference proteome</keyword>
<protein>
    <submittedName>
        <fullName evidence="2">Class I SAM-dependent DNA methyltransferase</fullName>
    </submittedName>
</protein>
<evidence type="ECO:0000313" key="3">
    <source>
        <dbReference type="Proteomes" id="UP001595993"/>
    </source>
</evidence>
<organism evidence="2 3">
    <name type="scientific">Streptomyces maoxianensis</name>
    <dbReference type="NCBI Taxonomy" id="1459942"/>
    <lineage>
        <taxon>Bacteria</taxon>
        <taxon>Bacillati</taxon>
        <taxon>Actinomycetota</taxon>
        <taxon>Actinomycetes</taxon>
        <taxon>Kitasatosporales</taxon>
        <taxon>Streptomycetaceae</taxon>
        <taxon>Streptomyces</taxon>
    </lineage>
</organism>
<keyword evidence="2" id="KW-0808">Transferase</keyword>
<dbReference type="InterPro" id="IPR050508">
    <property type="entry name" value="Methyltransf_Superfamily"/>
</dbReference>
<dbReference type="RefSeq" id="WP_381191681.1">
    <property type="nucleotide sequence ID" value="NZ_JBHSFE010000005.1"/>
</dbReference>
<dbReference type="PANTHER" id="PTHR42912">
    <property type="entry name" value="METHYLTRANSFERASE"/>
    <property type="match status" value="1"/>
</dbReference>
<dbReference type="InterPro" id="IPR041698">
    <property type="entry name" value="Methyltransf_25"/>
</dbReference>
<dbReference type="SUPFAM" id="SSF53335">
    <property type="entry name" value="S-adenosyl-L-methionine-dependent methyltransferases"/>
    <property type="match status" value="1"/>
</dbReference>
<dbReference type="InterPro" id="IPR029063">
    <property type="entry name" value="SAM-dependent_MTases_sf"/>
</dbReference>
<dbReference type="Proteomes" id="UP001595993">
    <property type="component" value="Unassembled WGS sequence"/>
</dbReference>
<dbReference type="GO" id="GO:0032259">
    <property type="term" value="P:methylation"/>
    <property type="evidence" value="ECO:0007669"/>
    <property type="project" value="UniProtKB-KW"/>
</dbReference>
<accession>A0ABV9G1E5</accession>
<sequence>MIEPDFVRTTRASYDAVAADYAEHFRDELAAKPLDRAMLAGFAELVLAAGGGPVADVGCGTGRVTAHMNGLGLSVFGVDLSPRMVAVARQTHPGLRFEVGSMLALDLPDGALAGIMAWYSTIHIPQEQLPEVFAEFHRVLAPGGHLLVAFQVGDEPLRRTEAFGHVISLDFHRRQPEGVAELLSRAGLVMLGRLLRERDDDGDFAEKTQQAFLLARKPAGISRP</sequence>
<evidence type="ECO:0000313" key="2">
    <source>
        <dbReference type="EMBL" id="MFC4606994.1"/>
    </source>
</evidence>
<keyword evidence="2" id="KW-0489">Methyltransferase</keyword>